<proteinExistence type="predicted"/>
<dbReference type="EMBL" id="CP064942">
    <property type="protein sequence ID" value="QPH53130.1"/>
    <property type="molecule type" value="Genomic_DNA"/>
</dbReference>
<dbReference type="Gene3D" id="1.10.357.10">
    <property type="entry name" value="Tetracycline Repressor, domain 2"/>
    <property type="match status" value="1"/>
</dbReference>
<dbReference type="SUPFAM" id="SSF48498">
    <property type="entry name" value="Tetracyclin repressor-like, C-terminal domain"/>
    <property type="match status" value="1"/>
</dbReference>
<feature type="DNA-binding region" description="H-T-H motif" evidence="4">
    <location>
        <begin position="29"/>
        <end position="48"/>
    </location>
</feature>
<dbReference type="PANTHER" id="PTHR47506">
    <property type="entry name" value="TRANSCRIPTIONAL REGULATORY PROTEIN"/>
    <property type="match status" value="1"/>
</dbReference>
<name>A0A7S9LQZ6_9RHOB</name>
<dbReference type="Gene3D" id="1.10.10.60">
    <property type="entry name" value="Homeodomain-like"/>
    <property type="match status" value="1"/>
</dbReference>
<evidence type="ECO:0000259" key="5">
    <source>
        <dbReference type="PROSITE" id="PS50977"/>
    </source>
</evidence>
<keyword evidence="2 4" id="KW-0238">DNA-binding</keyword>
<dbReference type="InterPro" id="IPR001647">
    <property type="entry name" value="HTH_TetR"/>
</dbReference>
<protein>
    <submittedName>
        <fullName evidence="6">TetR/AcrR family transcriptional regulator</fullName>
    </submittedName>
</protein>
<dbReference type="PANTHER" id="PTHR47506:SF1">
    <property type="entry name" value="HTH-TYPE TRANSCRIPTIONAL REGULATOR YJDC"/>
    <property type="match status" value="1"/>
</dbReference>
<dbReference type="GO" id="GO:0003677">
    <property type="term" value="F:DNA binding"/>
    <property type="evidence" value="ECO:0007669"/>
    <property type="project" value="UniProtKB-UniRule"/>
</dbReference>
<organism evidence="6 7">
    <name type="scientific">Pontivivens ytuae</name>
    <dbReference type="NCBI Taxonomy" id="2789856"/>
    <lineage>
        <taxon>Bacteria</taxon>
        <taxon>Pseudomonadati</taxon>
        <taxon>Pseudomonadota</taxon>
        <taxon>Alphaproteobacteria</taxon>
        <taxon>Rhodobacterales</taxon>
        <taxon>Paracoccaceae</taxon>
        <taxon>Pontivivens</taxon>
    </lineage>
</organism>
<keyword evidence="7" id="KW-1185">Reference proteome</keyword>
<dbReference type="KEGG" id="poz:I0K15_15170"/>
<dbReference type="AlphaFoldDB" id="A0A7S9LQZ6"/>
<dbReference type="InterPro" id="IPR009057">
    <property type="entry name" value="Homeodomain-like_sf"/>
</dbReference>
<gene>
    <name evidence="6" type="ORF">I0K15_15170</name>
</gene>
<accession>A0A7S9LQZ6</accession>
<dbReference type="Proteomes" id="UP000594800">
    <property type="component" value="Chromosome"/>
</dbReference>
<evidence type="ECO:0000256" key="3">
    <source>
        <dbReference type="ARBA" id="ARBA00023163"/>
    </source>
</evidence>
<keyword evidence="3" id="KW-0804">Transcription</keyword>
<dbReference type="PROSITE" id="PS00430">
    <property type="entry name" value="TONB_DEPENDENT_REC_1"/>
    <property type="match status" value="1"/>
</dbReference>
<feature type="domain" description="HTH tetR-type" evidence="5">
    <location>
        <begin position="6"/>
        <end position="66"/>
    </location>
</feature>
<dbReference type="RefSeq" id="WP_196102341.1">
    <property type="nucleotide sequence ID" value="NZ_CP064942.1"/>
</dbReference>
<reference evidence="6 7" key="1">
    <citation type="submission" date="2020-11" db="EMBL/GenBank/DDBJ databases">
        <title>Description of Pontivivens ytuae sp. nov. isolated from deep sea sediment of Mariana Trench.</title>
        <authorList>
            <person name="Wang Z."/>
            <person name="Sun Q.-L."/>
            <person name="Xu X.-D."/>
            <person name="Tang Y.-Z."/>
            <person name="Zhang J."/>
        </authorList>
    </citation>
    <scope>NUCLEOTIDE SEQUENCE [LARGE SCALE GENOMIC DNA]</scope>
    <source>
        <strain evidence="6 7">MT2928</strain>
    </source>
</reference>
<evidence type="ECO:0000256" key="4">
    <source>
        <dbReference type="PROSITE-ProRule" id="PRU00335"/>
    </source>
</evidence>
<evidence type="ECO:0000256" key="1">
    <source>
        <dbReference type="ARBA" id="ARBA00023015"/>
    </source>
</evidence>
<evidence type="ECO:0000313" key="6">
    <source>
        <dbReference type="EMBL" id="QPH53130.1"/>
    </source>
</evidence>
<sequence length="185" mass="20458">MARPRTFEPDAARDALMALYWEKGFEGASMQDVEAATGLKKQSLYRLFGDKRGMYLAALARYEETEIAAGETLLVEGSAQERFARLFAEAVDRAIEGDRRGCFLCNASLDQAQLDAETRAMVSRMVDRLRRIFAAALVEACPDPAKRAVKAAQLVTFYFGLRVMVRADAPEAVLRAVVAETVRGI</sequence>
<evidence type="ECO:0000256" key="2">
    <source>
        <dbReference type="ARBA" id="ARBA00023125"/>
    </source>
</evidence>
<dbReference type="SUPFAM" id="SSF46689">
    <property type="entry name" value="Homeodomain-like"/>
    <property type="match status" value="1"/>
</dbReference>
<dbReference type="PROSITE" id="PS50977">
    <property type="entry name" value="HTH_TETR_2"/>
    <property type="match status" value="1"/>
</dbReference>
<dbReference type="InterPro" id="IPR036271">
    <property type="entry name" value="Tet_transcr_reg_TetR-rel_C_sf"/>
</dbReference>
<keyword evidence="1" id="KW-0805">Transcription regulation</keyword>
<evidence type="ECO:0000313" key="7">
    <source>
        <dbReference type="Proteomes" id="UP000594800"/>
    </source>
</evidence>
<dbReference type="Pfam" id="PF00440">
    <property type="entry name" value="TetR_N"/>
    <property type="match status" value="1"/>
</dbReference>
<dbReference type="InterPro" id="IPR010916">
    <property type="entry name" value="TonB_box_CS"/>
</dbReference>